<dbReference type="EMBL" id="JACHMJ010000001">
    <property type="protein sequence ID" value="MBB5842012.1"/>
    <property type="molecule type" value="Genomic_DNA"/>
</dbReference>
<keyword evidence="2" id="KW-1185">Reference proteome</keyword>
<comment type="caution">
    <text evidence="1">The sequence shown here is derived from an EMBL/GenBank/DDBJ whole genome shotgun (WGS) entry which is preliminary data.</text>
</comment>
<dbReference type="Gene3D" id="1.50.10.20">
    <property type="match status" value="1"/>
</dbReference>
<dbReference type="Proteomes" id="UP000536685">
    <property type="component" value="Unassembled WGS sequence"/>
</dbReference>
<dbReference type="AlphaFoldDB" id="A0A841AJ49"/>
<sequence>MSSDAAVITWLLDGDPAVRHQVLRDLVDARPEAVAAERARIATEGQGAALLAEQRPDGNWGGDSPADHWRHNVIALQTLYLLQPDPASAAVARSVALTRDRVRWDEEFGAKQFFDGEVEACINGRVLAAGSYFGEPSDDIAQRFVDEQLADGGWNCYLPDSDRSSFHSTICALEGLREYERAGGAVNGIAEAVARGEEYLLERRLLRSLSTGELIDRGWTRFSFPPRWHYDVLRGLDYFRAAGADVDPRMEEAVEFVRARRHADGRWPLSYAQETGQTSDLDEGPGRPSRWNTLRALRVLRWADQGVLI</sequence>
<dbReference type="RefSeq" id="WP_184233055.1">
    <property type="nucleotide sequence ID" value="NZ_JACHMJ010000001.1"/>
</dbReference>
<name>A0A841AJ49_9MICO</name>
<organism evidence="1 2">
    <name type="scientific">Conyzicola lurida</name>
    <dbReference type="NCBI Taxonomy" id="1172621"/>
    <lineage>
        <taxon>Bacteria</taxon>
        <taxon>Bacillati</taxon>
        <taxon>Actinomycetota</taxon>
        <taxon>Actinomycetes</taxon>
        <taxon>Micrococcales</taxon>
        <taxon>Microbacteriaceae</taxon>
        <taxon>Conyzicola</taxon>
    </lineage>
</organism>
<dbReference type="SUPFAM" id="SSF48239">
    <property type="entry name" value="Terpenoid cyclases/Protein prenyltransferases"/>
    <property type="match status" value="1"/>
</dbReference>
<evidence type="ECO:0000313" key="2">
    <source>
        <dbReference type="Proteomes" id="UP000536685"/>
    </source>
</evidence>
<accession>A0A841AJ49</accession>
<gene>
    <name evidence="1" type="ORF">HD599_000335</name>
</gene>
<dbReference type="InterPro" id="IPR008930">
    <property type="entry name" value="Terpenoid_cyclase/PrenylTrfase"/>
</dbReference>
<protein>
    <submittedName>
        <fullName evidence="1">Uncharacterized protein</fullName>
    </submittedName>
</protein>
<proteinExistence type="predicted"/>
<reference evidence="1 2" key="1">
    <citation type="submission" date="2020-08" db="EMBL/GenBank/DDBJ databases">
        <title>Sequencing the genomes of 1000 actinobacteria strains.</title>
        <authorList>
            <person name="Klenk H.-P."/>
        </authorList>
    </citation>
    <scope>NUCLEOTIDE SEQUENCE [LARGE SCALE GENOMIC DNA]</scope>
    <source>
        <strain evidence="1 2">DSM 105784</strain>
    </source>
</reference>
<evidence type="ECO:0000313" key="1">
    <source>
        <dbReference type="EMBL" id="MBB5842012.1"/>
    </source>
</evidence>